<comment type="similarity">
    <text evidence="4">Belongs to the SIMIBI class G3E GTPase family. ZNG1 subfamily.</text>
</comment>
<dbReference type="SMART" id="SM00833">
    <property type="entry name" value="CobW_C"/>
    <property type="match status" value="1"/>
</dbReference>
<evidence type="ECO:0000256" key="4">
    <source>
        <dbReference type="ARBA" id="ARBA00034320"/>
    </source>
</evidence>
<sequence length="303" mass="34560">MKKTEIIILTGFLGSGKTTLLKQCLQTELANNRKIAVVMNEIGKISIDSNEVSKDVRLKELLNGCVCCTMKDQLEIQLLSLVQNNELDCIYIETTGVANTIDVIDACTSAQTVESLVIKGVLSTVDASRWLTKNELSPTIRYLLIQQISYSNLLFINRLQNLSTDEKEHVLHEIKSINPNIIIENTNINEFLSNLSFSETTIDHEKFDVNTSLKIKTYTHEQNHSYDKQQFEEFLRNAPSNLFRMKGYVSFKGDPLLYNVQYSNGLLTYEKELMKLPKRLVCIGENIDQKLLEIELNKLEVSE</sequence>
<evidence type="ECO:0000259" key="6">
    <source>
        <dbReference type="SMART" id="SM00833"/>
    </source>
</evidence>
<dbReference type="Gene3D" id="3.30.1220.10">
    <property type="entry name" value="CobW-like, C-terminal domain"/>
    <property type="match status" value="1"/>
</dbReference>
<dbReference type="EMBL" id="BMHB01000001">
    <property type="protein sequence ID" value="GGI13651.1"/>
    <property type="molecule type" value="Genomic_DNA"/>
</dbReference>
<dbReference type="GO" id="GO:0000166">
    <property type="term" value="F:nucleotide binding"/>
    <property type="evidence" value="ECO:0007669"/>
    <property type="project" value="UniProtKB-KW"/>
</dbReference>
<dbReference type="SUPFAM" id="SSF90002">
    <property type="entry name" value="Hypothetical protein YjiA, C-terminal domain"/>
    <property type="match status" value="1"/>
</dbReference>
<keyword evidence="2" id="KW-0378">Hydrolase</keyword>
<keyword evidence="1" id="KW-0547">Nucleotide-binding</keyword>
<dbReference type="InterPro" id="IPR051316">
    <property type="entry name" value="Zinc-reg_GTPase_activator"/>
</dbReference>
<dbReference type="PANTHER" id="PTHR13748:SF62">
    <property type="entry name" value="COBW DOMAIN-CONTAINING PROTEIN"/>
    <property type="match status" value="1"/>
</dbReference>
<organism evidence="7 8">
    <name type="scientific">Gottfriedia solisilvae</name>
    <dbReference type="NCBI Taxonomy" id="1516104"/>
    <lineage>
        <taxon>Bacteria</taxon>
        <taxon>Bacillati</taxon>
        <taxon>Bacillota</taxon>
        <taxon>Bacilli</taxon>
        <taxon>Bacillales</taxon>
        <taxon>Bacillaceae</taxon>
        <taxon>Gottfriedia</taxon>
    </lineage>
</organism>
<dbReference type="Proteomes" id="UP000626244">
    <property type="component" value="Unassembled WGS sequence"/>
</dbReference>
<comment type="catalytic activity">
    <reaction evidence="5">
        <text>GTP + H2O = GDP + phosphate + H(+)</text>
        <dbReference type="Rhea" id="RHEA:19669"/>
        <dbReference type="ChEBI" id="CHEBI:15377"/>
        <dbReference type="ChEBI" id="CHEBI:15378"/>
        <dbReference type="ChEBI" id="CHEBI:37565"/>
        <dbReference type="ChEBI" id="CHEBI:43474"/>
        <dbReference type="ChEBI" id="CHEBI:58189"/>
    </reaction>
    <physiologicalReaction direction="left-to-right" evidence="5">
        <dbReference type="Rhea" id="RHEA:19670"/>
    </physiologicalReaction>
</comment>
<proteinExistence type="inferred from homology"/>
<dbReference type="GO" id="GO:0005737">
    <property type="term" value="C:cytoplasm"/>
    <property type="evidence" value="ECO:0007669"/>
    <property type="project" value="TreeGrafter"/>
</dbReference>
<dbReference type="Gene3D" id="3.40.50.300">
    <property type="entry name" value="P-loop containing nucleotide triphosphate hydrolases"/>
    <property type="match status" value="1"/>
</dbReference>
<evidence type="ECO:0000256" key="1">
    <source>
        <dbReference type="ARBA" id="ARBA00022741"/>
    </source>
</evidence>
<dbReference type="Pfam" id="PF07683">
    <property type="entry name" value="CobW_C"/>
    <property type="match status" value="1"/>
</dbReference>
<dbReference type="InterPro" id="IPR011629">
    <property type="entry name" value="CobW-like_C"/>
</dbReference>
<evidence type="ECO:0000313" key="8">
    <source>
        <dbReference type="Proteomes" id="UP000626244"/>
    </source>
</evidence>
<dbReference type="InterPro" id="IPR003495">
    <property type="entry name" value="CobW/HypB/UreG_nucleotide-bd"/>
</dbReference>
<accession>A0A8J3EYS8</accession>
<evidence type="ECO:0000256" key="3">
    <source>
        <dbReference type="ARBA" id="ARBA00023186"/>
    </source>
</evidence>
<dbReference type="GO" id="GO:0016787">
    <property type="term" value="F:hydrolase activity"/>
    <property type="evidence" value="ECO:0007669"/>
    <property type="project" value="UniProtKB-KW"/>
</dbReference>
<dbReference type="PANTHER" id="PTHR13748">
    <property type="entry name" value="COBW-RELATED"/>
    <property type="match status" value="1"/>
</dbReference>
<name>A0A8J3EYS8_9BACI</name>
<protein>
    <submittedName>
        <fullName evidence="7">Cobalamin biosynthesis protein</fullName>
    </submittedName>
</protein>
<gene>
    <name evidence="7" type="primary">cobW</name>
    <name evidence="7" type="ORF">GCM10007380_18980</name>
</gene>
<comment type="caution">
    <text evidence="7">The sequence shown here is derived from an EMBL/GenBank/DDBJ whole genome shotgun (WGS) entry which is preliminary data.</text>
</comment>
<dbReference type="OrthoDB" id="9808822at2"/>
<dbReference type="RefSeq" id="WP_087998279.1">
    <property type="nucleotide sequence ID" value="NZ_BMHB01000001.1"/>
</dbReference>
<evidence type="ECO:0000256" key="5">
    <source>
        <dbReference type="ARBA" id="ARBA00049117"/>
    </source>
</evidence>
<dbReference type="SUPFAM" id="SSF52540">
    <property type="entry name" value="P-loop containing nucleoside triphosphate hydrolases"/>
    <property type="match status" value="1"/>
</dbReference>
<dbReference type="InterPro" id="IPR036627">
    <property type="entry name" value="CobW-likC_sf"/>
</dbReference>
<dbReference type="Pfam" id="PF02492">
    <property type="entry name" value="cobW"/>
    <property type="match status" value="1"/>
</dbReference>
<evidence type="ECO:0000313" key="7">
    <source>
        <dbReference type="EMBL" id="GGI13651.1"/>
    </source>
</evidence>
<feature type="domain" description="CobW C-terminal" evidence="6">
    <location>
        <begin position="215"/>
        <end position="300"/>
    </location>
</feature>
<reference evidence="8" key="1">
    <citation type="journal article" date="2019" name="Int. J. Syst. Evol. Microbiol.">
        <title>The Global Catalogue of Microorganisms (GCM) 10K type strain sequencing project: providing services to taxonomists for standard genome sequencing and annotation.</title>
        <authorList>
            <consortium name="The Broad Institute Genomics Platform"/>
            <consortium name="The Broad Institute Genome Sequencing Center for Infectious Disease"/>
            <person name="Wu L."/>
            <person name="Ma J."/>
        </authorList>
    </citation>
    <scope>NUCLEOTIDE SEQUENCE [LARGE SCALE GENOMIC DNA]</scope>
    <source>
        <strain evidence="8">CGMCC 1.14993</strain>
    </source>
</reference>
<dbReference type="AlphaFoldDB" id="A0A8J3EYS8"/>
<keyword evidence="8" id="KW-1185">Reference proteome</keyword>
<keyword evidence="3" id="KW-0143">Chaperone</keyword>
<dbReference type="InterPro" id="IPR027417">
    <property type="entry name" value="P-loop_NTPase"/>
</dbReference>
<evidence type="ECO:0000256" key="2">
    <source>
        <dbReference type="ARBA" id="ARBA00022801"/>
    </source>
</evidence>